<dbReference type="Proteomes" id="UP000317650">
    <property type="component" value="Chromosome 5"/>
</dbReference>
<evidence type="ECO:0000313" key="2">
    <source>
        <dbReference type="EMBL" id="THU67374.1"/>
    </source>
</evidence>
<sequence>MKKVGVFAPSLRSPLLLLSPLHLMIPVPPAPPLKRYDSPRLYLLDRDRRGRATSDQDRESVWKTSFHRGSMGSSTSRH</sequence>
<proteinExistence type="predicted"/>
<keyword evidence="3" id="KW-1185">Reference proteome</keyword>
<feature type="compositionally biased region" description="Basic and acidic residues" evidence="1">
    <location>
        <begin position="45"/>
        <end position="61"/>
    </location>
</feature>
<dbReference type="EMBL" id="PYDT01000003">
    <property type="protein sequence ID" value="THU67374.1"/>
    <property type="molecule type" value="Genomic_DNA"/>
</dbReference>
<gene>
    <name evidence="2" type="ORF">C4D60_Mb05t23980</name>
</gene>
<evidence type="ECO:0000313" key="3">
    <source>
        <dbReference type="Proteomes" id="UP000317650"/>
    </source>
</evidence>
<feature type="region of interest" description="Disordered" evidence="1">
    <location>
        <begin position="45"/>
        <end position="78"/>
    </location>
</feature>
<evidence type="ECO:0000256" key="1">
    <source>
        <dbReference type="SAM" id="MobiDB-lite"/>
    </source>
</evidence>
<reference evidence="2 3" key="1">
    <citation type="journal article" date="2019" name="Nat. Plants">
        <title>Genome sequencing of Musa balbisiana reveals subgenome evolution and function divergence in polyploid bananas.</title>
        <authorList>
            <person name="Yao X."/>
        </authorList>
    </citation>
    <scope>NUCLEOTIDE SEQUENCE [LARGE SCALE GENOMIC DNA]</scope>
    <source>
        <strain evidence="3">cv. DH-PKW</strain>
        <tissue evidence="2">Leaves</tissue>
    </source>
</reference>
<accession>A0A4S8JYE9</accession>
<comment type="caution">
    <text evidence="2">The sequence shown here is derived from an EMBL/GenBank/DDBJ whole genome shotgun (WGS) entry which is preliminary data.</text>
</comment>
<dbReference type="AlphaFoldDB" id="A0A4S8JYE9"/>
<protein>
    <submittedName>
        <fullName evidence="2">Uncharacterized protein</fullName>
    </submittedName>
</protein>
<name>A0A4S8JYE9_MUSBA</name>
<organism evidence="2 3">
    <name type="scientific">Musa balbisiana</name>
    <name type="common">Banana</name>
    <dbReference type="NCBI Taxonomy" id="52838"/>
    <lineage>
        <taxon>Eukaryota</taxon>
        <taxon>Viridiplantae</taxon>
        <taxon>Streptophyta</taxon>
        <taxon>Embryophyta</taxon>
        <taxon>Tracheophyta</taxon>
        <taxon>Spermatophyta</taxon>
        <taxon>Magnoliopsida</taxon>
        <taxon>Liliopsida</taxon>
        <taxon>Zingiberales</taxon>
        <taxon>Musaceae</taxon>
        <taxon>Musa</taxon>
    </lineage>
</organism>